<dbReference type="Gene3D" id="3.40.710.10">
    <property type="entry name" value="DD-peptidase/beta-lactamase superfamily"/>
    <property type="match status" value="1"/>
</dbReference>
<dbReference type="GO" id="GO:0008658">
    <property type="term" value="F:penicillin binding"/>
    <property type="evidence" value="ECO:0007669"/>
    <property type="project" value="InterPro"/>
</dbReference>
<keyword evidence="4" id="KW-0808">Transferase</keyword>
<dbReference type="GO" id="GO:0008955">
    <property type="term" value="F:peptidoglycan glycosyltransferase activity"/>
    <property type="evidence" value="ECO:0007669"/>
    <property type="project" value="UniProtKB-EC"/>
</dbReference>
<comment type="catalytic activity">
    <reaction evidence="8">
        <text>[GlcNAc-(1-&gt;4)-Mur2Ac(oyl-L-Ala-gamma-D-Glu-L-Lys-D-Ala-D-Ala)](n)-di-trans,octa-cis-undecaprenyl diphosphate + beta-D-GlcNAc-(1-&gt;4)-Mur2Ac(oyl-L-Ala-gamma-D-Glu-L-Lys-D-Ala-D-Ala)-di-trans,octa-cis-undecaprenyl diphosphate = [GlcNAc-(1-&gt;4)-Mur2Ac(oyl-L-Ala-gamma-D-Glu-L-Lys-D-Ala-D-Ala)](n+1)-di-trans,octa-cis-undecaprenyl diphosphate + di-trans,octa-cis-undecaprenyl diphosphate + H(+)</text>
        <dbReference type="Rhea" id="RHEA:23708"/>
        <dbReference type="Rhea" id="RHEA-COMP:9602"/>
        <dbReference type="Rhea" id="RHEA-COMP:9603"/>
        <dbReference type="ChEBI" id="CHEBI:15378"/>
        <dbReference type="ChEBI" id="CHEBI:58405"/>
        <dbReference type="ChEBI" id="CHEBI:60033"/>
        <dbReference type="ChEBI" id="CHEBI:78435"/>
        <dbReference type="EC" id="2.4.99.28"/>
    </reaction>
</comment>
<sequence length="783" mass="84260">MNPQLRTIQRLLIVMLAGALSITALVTGMAPQVWGILNAHSQIPVQLPGFAGLSQRSVLFDVAGEQIGVFQKENTQKTPVDSVPVDVIASILAVEDAVFYSHDGVNLRAVVRATLANTQGSTRQGASTITQQVVKNDFLAGLDRDGRYKVLQSRYAVMLEKQVPKKLILERYLNTVFFGNNAYGLQAAAEVYFGAPVSALTVTQGAFLAGLIQAPSSYDPIRSPDASRTRYKIVLARLVDVGLITKEVATATCAGWEKPKIRTLVDAECVIPEQVSTIPQQDVNRSYFTEEVKDYLLNRSTVLGATYQDRYNKLFRGGLKIYTTLNKKDQIAAEAAAAAQLPENKTGIQAAVVSIDNATGGVRAMVGGTGFVPVGNEINLALRRRQTGSSVKMFILAAALQAGILPDDVIDGTLPCTLPNPGKPEEPFYISKGVSHEVAPLRIMTALSINCAYAKLSQVVGLERVVALMYKMLDSEFTNPETYQIQPYASLATGANELSPLDMASGAQTMANGGVHLRPYLIDKIEDANGVLFQHEQLCVAPLDVEPCRVLSNEVALRAVDTMKGVIQFGTARRTALEPAAPIGDKPRAAAGKTGTQDDNTNAWFVGYTKQLTTAVWVGDPKAYTPMVNIPEFVKQDGITRVQGSMYPARIWKQYMDAAHEGLPSLDWDAAPAPVATETRPDPNPMRIYLPGTECLAQVVSGTVPSTTTTTSIKPGRATTTTTTTPIDLTNPSNTVVVRVVDPGTTIAPTDTNPFSPANTVAIGSYWVYECAQPFSPAVQTVP</sequence>
<dbReference type="GO" id="GO:0030288">
    <property type="term" value="C:outer membrane-bounded periplasmic space"/>
    <property type="evidence" value="ECO:0007669"/>
    <property type="project" value="TreeGrafter"/>
</dbReference>
<dbReference type="GO" id="GO:0009252">
    <property type="term" value="P:peptidoglycan biosynthetic process"/>
    <property type="evidence" value="ECO:0007669"/>
    <property type="project" value="TreeGrafter"/>
</dbReference>
<dbReference type="PANTHER" id="PTHR32282">
    <property type="entry name" value="BINDING PROTEIN TRANSPEPTIDASE, PUTATIVE-RELATED"/>
    <property type="match status" value="1"/>
</dbReference>
<evidence type="ECO:0000256" key="7">
    <source>
        <dbReference type="ARBA" id="ARBA00044770"/>
    </source>
</evidence>
<dbReference type="InterPro" id="IPR001460">
    <property type="entry name" value="PCN-bd_Tpept"/>
</dbReference>
<organism evidence="12">
    <name type="scientific">freshwater metagenome</name>
    <dbReference type="NCBI Taxonomy" id="449393"/>
    <lineage>
        <taxon>unclassified sequences</taxon>
        <taxon>metagenomes</taxon>
        <taxon>ecological metagenomes</taxon>
    </lineage>
</organism>
<dbReference type="GO" id="GO:0006508">
    <property type="term" value="P:proteolysis"/>
    <property type="evidence" value="ECO:0007669"/>
    <property type="project" value="UniProtKB-KW"/>
</dbReference>
<evidence type="ECO:0000259" key="10">
    <source>
        <dbReference type="Pfam" id="PF00905"/>
    </source>
</evidence>
<name>A0A6J6X570_9ZZZZ</name>
<evidence type="ECO:0000313" key="12">
    <source>
        <dbReference type="EMBL" id="CAB4791175.1"/>
    </source>
</evidence>
<feature type="domain" description="Glycosyl transferase family 51" evidence="11">
    <location>
        <begin position="65"/>
        <end position="238"/>
    </location>
</feature>
<keyword evidence="6" id="KW-0511">Multifunctional enzyme</keyword>
<dbReference type="InterPro" id="IPR036950">
    <property type="entry name" value="PBP_transglycosylase"/>
</dbReference>
<accession>A0A6J6X570</accession>
<evidence type="ECO:0000256" key="3">
    <source>
        <dbReference type="ARBA" id="ARBA00022676"/>
    </source>
</evidence>
<evidence type="ECO:0000256" key="2">
    <source>
        <dbReference type="ARBA" id="ARBA00022670"/>
    </source>
</evidence>
<dbReference type="EMBL" id="CAFAAG010000037">
    <property type="protein sequence ID" value="CAB4791175.1"/>
    <property type="molecule type" value="Genomic_DNA"/>
</dbReference>
<dbReference type="InterPro" id="IPR012338">
    <property type="entry name" value="Beta-lactam/transpept-like"/>
</dbReference>
<dbReference type="InterPro" id="IPR023346">
    <property type="entry name" value="Lysozyme-like_dom_sf"/>
</dbReference>
<dbReference type="EC" id="2.4.99.28" evidence="7"/>
<dbReference type="Pfam" id="PF00912">
    <property type="entry name" value="Transgly"/>
    <property type="match status" value="1"/>
</dbReference>
<evidence type="ECO:0000256" key="1">
    <source>
        <dbReference type="ARBA" id="ARBA00022645"/>
    </source>
</evidence>
<dbReference type="InterPro" id="IPR050396">
    <property type="entry name" value="Glycosyltr_51/Transpeptidase"/>
</dbReference>
<keyword evidence="2" id="KW-0645">Protease</keyword>
<dbReference type="SUPFAM" id="SSF56601">
    <property type="entry name" value="beta-lactamase/transpeptidase-like"/>
    <property type="match status" value="1"/>
</dbReference>
<dbReference type="SUPFAM" id="SSF53955">
    <property type="entry name" value="Lysozyme-like"/>
    <property type="match status" value="1"/>
</dbReference>
<evidence type="ECO:0000256" key="5">
    <source>
        <dbReference type="ARBA" id="ARBA00022801"/>
    </source>
</evidence>
<protein>
    <recommendedName>
        <fullName evidence="7">peptidoglycan glycosyltransferase</fullName>
        <ecNumber evidence="7">2.4.99.28</ecNumber>
    </recommendedName>
</protein>
<evidence type="ECO:0000259" key="11">
    <source>
        <dbReference type="Pfam" id="PF00912"/>
    </source>
</evidence>
<evidence type="ECO:0000256" key="4">
    <source>
        <dbReference type="ARBA" id="ARBA00022679"/>
    </source>
</evidence>
<evidence type="ECO:0000256" key="8">
    <source>
        <dbReference type="ARBA" id="ARBA00049902"/>
    </source>
</evidence>
<feature type="domain" description="Penicillin-binding protein transpeptidase" evidence="10">
    <location>
        <begin position="351"/>
        <end position="618"/>
    </location>
</feature>
<dbReference type="Pfam" id="PF00905">
    <property type="entry name" value="Transpeptidase"/>
    <property type="match status" value="1"/>
</dbReference>
<gene>
    <name evidence="12" type="ORF">UFOPK2975_00638</name>
</gene>
<keyword evidence="3" id="KW-0328">Glycosyltransferase</keyword>
<dbReference type="AlphaFoldDB" id="A0A6J6X570"/>
<dbReference type="GO" id="GO:0004180">
    <property type="term" value="F:carboxypeptidase activity"/>
    <property type="evidence" value="ECO:0007669"/>
    <property type="project" value="UniProtKB-KW"/>
</dbReference>
<reference evidence="12" key="1">
    <citation type="submission" date="2020-05" db="EMBL/GenBank/DDBJ databases">
        <authorList>
            <person name="Chiriac C."/>
            <person name="Salcher M."/>
            <person name="Ghai R."/>
            <person name="Kavagutti S V."/>
        </authorList>
    </citation>
    <scope>NUCLEOTIDE SEQUENCE</scope>
</reference>
<evidence type="ECO:0000256" key="9">
    <source>
        <dbReference type="SAM" id="MobiDB-lite"/>
    </source>
</evidence>
<dbReference type="PANTHER" id="PTHR32282:SF33">
    <property type="entry name" value="PEPTIDOGLYCAN GLYCOSYLTRANSFERASE"/>
    <property type="match status" value="1"/>
</dbReference>
<dbReference type="Gene3D" id="1.10.3810.10">
    <property type="entry name" value="Biosynthetic peptidoglycan transglycosylase-like"/>
    <property type="match status" value="1"/>
</dbReference>
<dbReference type="InterPro" id="IPR001264">
    <property type="entry name" value="Glyco_trans_51"/>
</dbReference>
<keyword evidence="5" id="KW-0378">Hydrolase</keyword>
<evidence type="ECO:0000256" key="6">
    <source>
        <dbReference type="ARBA" id="ARBA00023268"/>
    </source>
</evidence>
<feature type="region of interest" description="Disordered" evidence="9">
    <location>
        <begin position="706"/>
        <end position="728"/>
    </location>
</feature>
<proteinExistence type="predicted"/>
<keyword evidence="1" id="KW-0121">Carboxypeptidase</keyword>